<evidence type="ECO:0000313" key="2">
    <source>
        <dbReference type="Proteomes" id="UP000578531"/>
    </source>
</evidence>
<accession>A0A8H6FLG4</accession>
<sequence>MLGESRPAQLRQIGLFESGLDEQSAVYEYYSDATLRGEGIPRAHLRGVELGRREAVCSMWACQSLGTGNEERLRGEVVRDYSSGGLI</sequence>
<dbReference type="Proteomes" id="UP000578531">
    <property type="component" value="Unassembled WGS sequence"/>
</dbReference>
<organism evidence="1 2">
    <name type="scientific">Letharia columbiana</name>
    <dbReference type="NCBI Taxonomy" id="112416"/>
    <lineage>
        <taxon>Eukaryota</taxon>
        <taxon>Fungi</taxon>
        <taxon>Dikarya</taxon>
        <taxon>Ascomycota</taxon>
        <taxon>Pezizomycotina</taxon>
        <taxon>Lecanoromycetes</taxon>
        <taxon>OSLEUM clade</taxon>
        <taxon>Lecanoromycetidae</taxon>
        <taxon>Lecanorales</taxon>
        <taxon>Lecanorineae</taxon>
        <taxon>Parmeliaceae</taxon>
        <taxon>Letharia</taxon>
    </lineage>
</organism>
<protein>
    <submittedName>
        <fullName evidence="1">Uncharacterized protein</fullName>
    </submittedName>
</protein>
<dbReference type="GeneID" id="59292701"/>
<keyword evidence="2" id="KW-1185">Reference proteome</keyword>
<comment type="caution">
    <text evidence="1">The sequence shown here is derived from an EMBL/GenBank/DDBJ whole genome shotgun (WGS) entry which is preliminary data.</text>
</comment>
<dbReference type="AlphaFoldDB" id="A0A8H6FLG4"/>
<evidence type="ECO:0000313" key="1">
    <source>
        <dbReference type="EMBL" id="KAF6230703.1"/>
    </source>
</evidence>
<gene>
    <name evidence="1" type="ORF">HO173_011055</name>
</gene>
<dbReference type="RefSeq" id="XP_037160171.1">
    <property type="nucleotide sequence ID" value="XM_037312939.1"/>
</dbReference>
<name>A0A8H6FLG4_9LECA</name>
<proteinExistence type="predicted"/>
<reference evidence="1 2" key="1">
    <citation type="journal article" date="2020" name="Genomics">
        <title>Complete, high-quality genomes from long-read metagenomic sequencing of two wolf lichen thalli reveals enigmatic genome architecture.</title>
        <authorList>
            <person name="McKenzie S.K."/>
            <person name="Walston R.F."/>
            <person name="Allen J.L."/>
        </authorList>
    </citation>
    <scope>NUCLEOTIDE SEQUENCE [LARGE SCALE GENOMIC DNA]</scope>
    <source>
        <strain evidence="1">WasteWater2</strain>
    </source>
</reference>
<dbReference type="EMBL" id="JACCJC010000065">
    <property type="protein sequence ID" value="KAF6230703.1"/>
    <property type="molecule type" value="Genomic_DNA"/>
</dbReference>